<dbReference type="EMBL" id="CM007389">
    <property type="protein sequence ID" value="ONK58057.1"/>
    <property type="molecule type" value="Genomic_DNA"/>
</dbReference>
<organism evidence="1 2">
    <name type="scientific">Asparagus officinalis</name>
    <name type="common">Garden asparagus</name>
    <dbReference type="NCBI Taxonomy" id="4686"/>
    <lineage>
        <taxon>Eukaryota</taxon>
        <taxon>Viridiplantae</taxon>
        <taxon>Streptophyta</taxon>
        <taxon>Embryophyta</taxon>
        <taxon>Tracheophyta</taxon>
        <taxon>Spermatophyta</taxon>
        <taxon>Magnoliopsida</taxon>
        <taxon>Liliopsida</taxon>
        <taxon>Asparagales</taxon>
        <taxon>Asparagaceae</taxon>
        <taxon>Asparagoideae</taxon>
        <taxon>Asparagus</taxon>
    </lineage>
</organism>
<name>A0A5P1E9A4_ASPOF</name>
<dbReference type="Proteomes" id="UP000243459">
    <property type="component" value="Chromosome 9"/>
</dbReference>
<reference evidence="2" key="1">
    <citation type="journal article" date="2017" name="Nat. Commun.">
        <title>The asparagus genome sheds light on the origin and evolution of a young Y chromosome.</title>
        <authorList>
            <person name="Harkess A."/>
            <person name="Zhou J."/>
            <person name="Xu C."/>
            <person name="Bowers J.E."/>
            <person name="Van der Hulst R."/>
            <person name="Ayyampalayam S."/>
            <person name="Mercati F."/>
            <person name="Riccardi P."/>
            <person name="McKain M.R."/>
            <person name="Kakrana A."/>
            <person name="Tang H."/>
            <person name="Ray J."/>
            <person name="Groenendijk J."/>
            <person name="Arikit S."/>
            <person name="Mathioni S.M."/>
            <person name="Nakano M."/>
            <person name="Shan H."/>
            <person name="Telgmann-Rauber A."/>
            <person name="Kanno A."/>
            <person name="Yue Z."/>
            <person name="Chen H."/>
            <person name="Li W."/>
            <person name="Chen Y."/>
            <person name="Xu X."/>
            <person name="Zhang Y."/>
            <person name="Luo S."/>
            <person name="Chen H."/>
            <person name="Gao J."/>
            <person name="Mao Z."/>
            <person name="Pires J.C."/>
            <person name="Luo M."/>
            <person name="Kudrna D."/>
            <person name="Wing R.A."/>
            <person name="Meyers B.C."/>
            <person name="Yi K."/>
            <person name="Kong H."/>
            <person name="Lavrijsen P."/>
            <person name="Sunseri F."/>
            <person name="Falavigna A."/>
            <person name="Ye Y."/>
            <person name="Leebens-Mack J.H."/>
            <person name="Chen G."/>
        </authorList>
    </citation>
    <scope>NUCLEOTIDE SEQUENCE [LARGE SCALE GENOMIC DNA]</scope>
    <source>
        <strain evidence="2">cv. DH0086</strain>
    </source>
</reference>
<proteinExistence type="predicted"/>
<evidence type="ECO:0000313" key="1">
    <source>
        <dbReference type="EMBL" id="ONK58057.1"/>
    </source>
</evidence>
<dbReference type="Gramene" id="ONK58057">
    <property type="protein sequence ID" value="ONK58057"/>
    <property type="gene ID" value="A4U43_C09F7670"/>
</dbReference>
<gene>
    <name evidence="1" type="ORF">A4U43_C09F7670</name>
</gene>
<protein>
    <submittedName>
        <fullName evidence="1">Uncharacterized protein</fullName>
    </submittedName>
</protein>
<keyword evidence="2" id="KW-1185">Reference proteome</keyword>
<accession>A0A5P1E9A4</accession>
<sequence>MLRAAVGAEQTGGHARSEFGEFGSVELRLRSRGRWLDAQDGGLEAVKSGSAVKGVRRTGGTVGVRAAWVRGGGSSICGVWCGVVATGGGVPGRRSAASAWWWRGGCWRRRWRRDDGERTEGRVAVRRGGGGAVVRR</sequence>
<evidence type="ECO:0000313" key="2">
    <source>
        <dbReference type="Proteomes" id="UP000243459"/>
    </source>
</evidence>
<dbReference type="AlphaFoldDB" id="A0A5P1E9A4"/>